<dbReference type="Proteomes" id="UP000191154">
    <property type="component" value="Unassembled WGS sequence"/>
</dbReference>
<evidence type="ECO:0000313" key="2">
    <source>
        <dbReference type="EMBL" id="OOM10412.1"/>
    </source>
</evidence>
<evidence type="ECO:0000313" key="3">
    <source>
        <dbReference type="Proteomes" id="UP000191154"/>
    </source>
</evidence>
<gene>
    <name evidence="2" type="ORF">CLOSAC_30330</name>
</gene>
<accession>A0A1S8N202</accession>
<dbReference type="RefSeq" id="WP_077866121.1">
    <property type="nucleotide sequence ID" value="NZ_LZYZ01000006.1"/>
</dbReference>
<feature type="transmembrane region" description="Helical" evidence="1">
    <location>
        <begin position="30"/>
        <end position="49"/>
    </location>
</feature>
<dbReference type="AlphaFoldDB" id="A0A1S8N202"/>
<evidence type="ECO:0000256" key="1">
    <source>
        <dbReference type="SAM" id="Phobius"/>
    </source>
</evidence>
<comment type="caution">
    <text evidence="2">The sequence shown here is derived from an EMBL/GenBank/DDBJ whole genome shotgun (WGS) entry which is preliminary data.</text>
</comment>
<dbReference type="EMBL" id="LZYZ01000006">
    <property type="protein sequence ID" value="OOM10412.1"/>
    <property type="molecule type" value="Genomic_DNA"/>
</dbReference>
<feature type="transmembrane region" description="Helical" evidence="1">
    <location>
        <begin position="56"/>
        <end position="78"/>
    </location>
</feature>
<reference evidence="2 3" key="1">
    <citation type="submission" date="2016-05" db="EMBL/GenBank/DDBJ databases">
        <title>Microbial solvent formation.</title>
        <authorList>
            <person name="Poehlein A."/>
            <person name="Montoya Solano J.D."/>
            <person name="Flitsch S."/>
            <person name="Krabben P."/>
            <person name="Duerre P."/>
            <person name="Daniel R."/>
        </authorList>
    </citation>
    <scope>NUCLEOTIDE SEQUENCE [LARGE SCALE GENOMIC DNA]</scope>
    <source>
        <strain evidence="2 3">L1-8</strain>
    </source>
</reference>
<keyword evidence="1" id="KW-0812">Transmembrane</keyword>
<organism evidence="2 3">
    <name type="scientific">Clostridium saccharobutylicum</name>
    <dbReference type="NCBI Taxonomy" id="169679"/>
    <lineage>
        <taxon>Bacteria</taxon>
        <taxon>Bacillati</taxon>
        <taxon>Bacillota</taxon>
        <taxon>Clostridia</taxon>
        <taxon>Eubacteriales</taxon>
        <taxon>Clostridiaceae</taxon>
        <taxon>Clostridium</taxon>
    </lineage>
</organism>
<name>A0A1S8N202_CLOSA</name>
<sequence>MNIISILLLLVAETSVGIMFSLIVYESGSIWCIALVHGTWNIIMIGGILTIIPRKYVFCSVILKLSVYQVFVNIVIIYA</sequence>
<evidence type="ECO:0008006" key="4">
    <source>
        <dbReference type="Google" id="ProtNLM"/>
    </source>
</evidence>
<keyword evidence="1" id="KW-0472">Membrane</keyword>
<keyword evidence="1" id="KW-1133">Transmembrane helix</keyword>
<protein>
    <recommendedName>
        <fullName evidence="4">CAAX amino terminal protease self-immunity</fullName>
    </recommendedName>
</protein>
<proteinExistence type="predicted"/>